<reference evidence="2 3" key="1">
    <citation type="submission" date="2019-07" db="EMBL/GenBank/DDBJ databases">
        <title>Annotation for the trematode Paragonimus westermani.</title>
        <authorList>
            <person name="Choi Y.-J."/>
        </authorList>
    </citation>
    <scope>NUCLEOTIDE SEQUENCE [LARGE SCALE GENOMIC DNA]</scope>
    <source>
        <strain evidence="2">180907_Pwestermani</strain>
    </source>
</reference>
<dbReference type="EMBL" id="JTDF01002800">
    <property type="protein sequence ID" value="KAF8568426.1"/>
    <property type="molecule type" value="Genomic_DNA"/>
</dbReference>
<organism evidence="2 3">
    <name type="scientific">Paragonimus westermani</name>
    <dbReference type="NCBI Taxonomy" id="34504"/>
    <lineage>
        <taxon>Eukaryota</taxon>
        <taxon>Metazoa</taxon>
        <taxon>Spiralia</taxon>
        <taxon>Lophotrochozoa</taxon>
        <taxon>Platyhelminthes</taxon>
        <taxon>Trematoda</taxon>
        <taxon>Digenea</taxon>
        <taxon>Plagiorchiida</taxon>
        <taxon>Troglotremata</taxon>
        <taxon>Troglotrematidae</taxon>
        <taxon>Paragonimus</taxon>
    </lineage>
</organism>
<name>A0A8T0DM63_9TREM</name>
<sequence>MRTTDLPPHFERTGCNADRLYSSKTGRIIPCPNRKSYPRLFCSLLDQHPSPRTLSIDQLFQLYEQQVFNMICSVLQTNDNYAVQHWLTHATEREKSLVLNMLCSVLTCQNVYYGPSQVSSIPRPPMPDGVSCVLNEDGVQNWSEHSLVGDHHARCSNTEKSPRSHRVEHPRGKQCRSCQIDEPIMCSHLAAGDGSGTAHQEEGRTNGNLTNRLNSKKTWKVAESISSSQTENDVS</sequence>
<feature type="region of interest" description="Disordered" evidence="1">
    <location>
        <begin position="193"/>
        <end position="235"/>
    </location>
</feature>
<dbReference type="Pfam" id="PF15256">
    <property type="entry name" value="SPATIAL"/>
    <property type="match status" value="1"/>
</dbReference>
<gene>
    <name evidence="2" type="ORF">P879_01855</name>
</gene>
<comment type="caution">
    <text evidence="2">The sequence shown here is derived from an EMBL/GenBank/DDBJ whole genome shotgun (WGS) entry which is preliminary data.</text>
</comment>
<dbReference type="PANTHER" id="PTHR33772">
    <property type="entry name" value="THYMUS, BRAIN AND TESTES-ASSOCIATED"/>
    <property type="match status" value="1"/>
</dbReference>
<dbReference type="AlphaFoldDB" id="A0A8T0DM63"/>
<evidence type="ECO:0000313" key="2">
    <source>
        <dbReference type="EMBL" id="KAF8568426.1"/>
    </source>
</evidence>
<dbReference type="Proteomes" id="UP000699462">
    <property type="component" value="Unassembled WGS sequence"/>
</dbReference>
<keyword evidence="3" id="KW-1185">Reference proteome</keyword>
<dbReference type="OrthoDB" id="9982103at2759"/>
<dbReference type="PANTHER" id="PTHR33772:SF1">
    <property type="entry name" value="PROTEIN TBATA"/>
    <property type="match status" value="1"/>
</dbReference>
<dbReference type="InterPro" id="IPR037394">
    <property type="entry name" value="TBATA-like"/>
</dbReference>
<proteinExistence type="predicted"/>
<evidence type="ECO:0000256" key="1">
    <source>
        <dbReference type="SAM" id="MobiDB-lite"/>
    </source>
</evidence>
<evidence type="ECO:0000313" key="3">
    <source>
        <dbReference type="Proteomes" id="UP000699462"/>
    </source>
</evidence>
<feature type="compositionally biased region" description="Polar residues" evidence="1">
    <location>
        <begin position="224"/>
        <end position="235"/>
    </location>
</feature>
<accession>A0A8T0DM63</accession>
<protein>
    <submittedName>
        <fullName evidence="2">Uncharacterized protein</fullName>
    </submittedName>
</protein>